<comment type="caution">
    <text evidence="4">Lacks conserved residue(s) required for the propagation of feature annotation.</text>
</comment>
<dbReference type="RefSeq" id="WP_311504412.1">
    <property type="nucleotide sequence ID" value="NZ_JAVRHK010000015.1"/>
</dbReference>
<keyword evidence="3 4" id="KW-0413">Isomerase</keyword>
<keyword evidence="8" id="KW-1185">Reference proteome</keyword>
<feature type="binding site" evidence="4">
    <location>
        <position position="117"/>
    </location>
    <ligand>
        <name>substrate</name>
    </ligand>
</feature>
<dbReference type="NCBIfam" id="TIGR00071">
    <property type="entry name" value="hisT_truA"/>
    <property type="match status" value="1"/>
</dbReference>
<organism evidence="7 8">
    <name type="scientific">Autumnicola musiva</name>
    <dbReference type="NCBI Taxonomy" id="3075589"/>
    <lineage>
        <taxon>Bacteria</taxon>
        <taxon>Pseudomonadati</taxon>
        <taxon>Bacteroidota</taxon>
        <taxon>Flavobacteriia</taxon>
        <taxon>Flavobacteriales</taxon>
        <taxon>Flavobacteriaceae</taxon>
        <taxon>Autumnicola</taxon>
    </lineage>
</organism>
<feature type="domain" description="Pseudouridine synthase I TruA alpha/beta" evidence="6">
    <location>
        <begin position="150"/>
        <end position="260"/>
    </location>
</feature>
<comment type="catalytic activity">
    <reaction evidence="4 5">
        <text>uridine(38/39/40) in tRNA = pseudouridine(38/39/40) in tRNA</text>
        <dbReference type="Rhea" id="RHEA:22376"/>
        <dbReference type="Rhea" id="RHEA-COMP:10085"/>
        <dbReference type="Rhea" id="RHEA-COMP:10087"/>
        <dbReference type="ChEBI" id="CHEBI:65314"/>
        <dbReference type="ChEBI" id="CHEBI:65315"/>
        <dbReference type="EC" id="5.4.99.12"/>
    </reaction>
</comment>
<evidence type="ECO:0000313" key="8">
    <source>
        <dbReference type="Proteomes" id="UP001262582"/>
    </source>
</evidence>
<accession>A0ABU3D966</accession>
<evidence type="ECO:0000259" key="6">
    <source>
        <dbReference type="Pfam" id="PF01416"/>
    </source>
</evidence>
<dbReference type="PANTHER" id="PTHR11142:SF5">
    <property type="entry name" value="TRNA PSEUDOURIDINE(38_39) SYNTHASE"/>
    <property type="match status" value="1"/>
</dbReference>
<keyword evidence="2 4" id="KW-0819">tRNA processing</keyword>
<dbReference type="Proteomes" id="UP001262582">
    <property type="component" value="Unassembled WGS sequence"/>
</dbReference>
<evidence type="ECO:0000256" key="5">
    <source>
        <dbReference type="RuleBase" id="RU003792"/>
    </source>
</evidence>
<dbReference type="PIRSF" id="PIRSF001430">
    <property type="entry name" value="tRNA_psdUrid_synth"/>
    <property type="match status" value="1"/>
</dbReference>
<reference evidence="7 8" key="1">
    <citation type="submission" date="2023-09" db="EMBL/GenBank/DDBJ databases">
        <authorList>
            <person name="Rey-Velasco X."/>
        </authorList>
    </citation>
    <scope>NUCLEOTIDE SEQUENCE [LARGE SCALE GENOMIC DNA]</scope>
    <source>
        <strain evidence="7 8">F117</strain>
    </source>
</reference>
<comment type="function">
    <text evidence="4">Formation of pseudouridine at positions 38, 39 and 40 in the anticodon stem and loop of transfer RNAs.</text>
</comment>
<dbReference type="Pfam" id="PF01416">
    <property type="entry name" value="PseudoU_synth_1"/>
    <property type="match status" value="1"/>
</dbReference>
<proteinExistence type="inferred from homology"/>
<dbReference type="InterPro" id="IPR020095">
    <property type="entry name" value="PsdUridine_synth_TruA_C"/>
</dbReference>
<dbReference type="InterPro" id="IPR020094">
    <property type="entry name" value="TruA/RsuA/RluB/E/F_N"/>
</dbReference>
<dbReference type="PANTHER" id="PTHR11142">
    <property type="entry name" value="PSEUDOURIDYLATE SYNTHASE"/>
    <property type="match status" value="1"/>
</dbReference>
<comment type="similarity">
    <text evidence="1 4 5">Belongs to the tRNA pseudouridine synthase TruA family.</text>
</comment>
<gene>
    <name evidence="4 7" type="primary">truA</name>
    <name evidence="7" type="ORF">RM539_15945</name>
</gene>
<name>A0ABU3D966_9FLAO</name>
<dbReference type="GO" id="GO:0160147">
    <property type="term" value="F:tRNA pseudouridine(38-40) synthase activity"/>
    <property type="evidence" value="ECO:0007669"/>
    <property type="project" value="UniProtKB-EC"/>
</dbReference>
<evidence type="ECO:0000256" key="2">
    <source>
        <dbReference type="ARBA" id="ARBA00022694"/>
    </source>
</evidence>
<dbReference type="InterPro" id="IPR020097">
    <property type="entry name" value="PsdUridine_synth_TruA_a/b_dom"/>
</dbReference>
<evidence type="ECO:0000313" key="7">
    <source>
        <dbReference type="EMBL" id="MDT0678075.1"/>
    </source>
</evidence>
<protein>
    <recommendedName>
        <fullName evidence="4">tRNA pseudouridine synthase A</fullName>
        <ecNumber evidence="4">5.4.99.12</ecNumber>
    </recommendedName>
    <alternativeName>
        <fullName evidence="4">tRNA pseudouridine(38-40) synthase</fullName>
    </alternativeName>
    <alternativeName>
        <fullName evidence="4">tRNA pseudouridylate synthase I</fullName>
    </alternativeName>
    <alternativeName>
        <fullName evidence="4">tRNA-uridine isomerase I</fullName>
    </alternativeName>
</protein>
<sequence>MQPKRYYYIIKIQFLGYRLHGWQKQPNLKTVEGLITKTLRWAMPDRKFKILGSSRTDAMVSAEESAFELFLDHEPLEDLDEFLNVFNLNLPQDIRASGIQQVDAAFNIIQHPKIKEYAYLFSFGEKNHPFCAPMMANFVTDLDIKSMKTAAKMFEGMHNFRNYCVRVSEKSKFEREIIKAEITENNLFTASFFPEQNYVFHVHGEGFLRHQVRLMMGALVQVGKGELSLDQIQQSLSGDPALQMDYIAPASGLILNKVGFKDLEDRV</sequence>
<dbReference type="Gene3D" id="3.30.70.660">
    <property type="entry name" value="Pseudouridine synthase I, catalytic domain, C-terminal subdomain"/>
    <property type="match status" value="1"/>
</dbReference>
<dbReference type="HAMAP" id="MF_00171">
    <property type="entry name" value="TruA"/>
    <property type="match status" value="1"/>
</dbReference>
<dbReference type="Gene3D" id="3.30.70.580">
    <property type="entry name" value="Pseudouridine synthase I, catalytic domain, N-terminal subdomain"/>
    <property type="match status" value="1"/>
</dbReference>
<comment type="subunit">
    <text evidence="4">Homodimer.</text>
</comment>
<evidence type="ECO:0000256" key="3">
    <source>
        <dbReference type="ARBA" id="ARBA00023235"/>
    </source>
</evidence>
<dbReference type="InterPro" id="IPR020103">
    <property type="entry name" value="PsdUridine_synth_cat_dom_sf"/>
</dbReference>
<dbReference type="InterPro" id="IPR001406">
    <property type="entry name" value="PsdUridine_synth_TruA"/>
</dbReference>
<comment type="caution">
    <text evidence="7">The sequence shown here is derived from an EMBL/GenBank/DDBJ whole genome shotgun (WGS) entry which is preliminary data.</text>
</comment>
<feature type="active site" description="Nucleophile" evidence="4">
    <location>
        <position position="57"/>
    </location>
</feature>
<dbReference type="EMBL" id="JAVRHK010000015">
    <property type="protein sequence ID" value="MDT0678075.1"/>
    <property type="molecule type" value="Genomic_DNA"/>
</dbReference>
<dbReference type="SUPFAM" id="SSF55120">
    <property type="entry name" value="Pseudouridine synthase"/>
    <property type="match status" value="1"/>
</dbReference>
<dbReference type="EC" id="5.4.99.12" evidence="4"/>
<evidence type="ECO:0000256" key="1">
    <source>
        <dbReference type="ARBA" id="ARBA00009375"/>
    </source>
</evidence>
<evidence type="ECO:0000256" key="4">
    <source>
        <dbReference type="HAMAP-Rule" id="MF_00171"/>
    </source>
</evidence>